<dbReference type="EMBL" id="PQFF01000054">
    <property type="protein sequence ID" value="RHZ86017.1"/>
    <property type="molecule type" value="Genomic_DNA"/>
</dbReference>
<sequence>MSEQEYEISSSLLSPFSVNLLKKYNNFEENQNNDDKIFEHDKIIEQLEQMEVLPCVVIDFINGKIQRCSESTKLKQLHNLFGTWQVDRDAIKEVNGFNQGVIQWHQCISCNKFITFFSRGIGCTSHSWHLNEWNIQVPCIGQYTCEALRACPPLCGHIYHHPGRRKSATTCTTEKLHIDDTTKELKHLGNWLINIAQIENNDVKKNILTKTFETLLPRG</sequence>
<name>A0A397JEM3_9GLOM</name>
<dbReference type="Proteomes" id="UP000266861">
    <property type="component" value="Unassembled WGS sequence"/>
</dbReference>
<evidence type="ECO:0000313" key="1">
    <source>
        <dbReference type="EMBL" id="RHZ86017.1"/>
    </source>
</evidence>
<protein>
    <submittedName>
        <fullName evidence="1">Uncharacterized protein</fullName>
    </submittedName>
</protein>
<reference evidence="1 2" key="1">
    <citation type="submission" date="2018-08" db="EMBL/GenBank/DDBJ databases">
        <title>Genome and evolution of the arbuscular mycorrhizal fungus Diversispora epigaea (formerly Glomus versiforme) and its bacterial endosymbionts.</title>
        <authorList>
            <person name="Sun X."/>
            <person name="Fei Z."/>
            <person name="Harrison M."/>
        </authorList>
    </citation>
    <scope>NUCLEOTIDE SEQUENCE [LARGE SCALE GENOMIC DNA]</scope>
    <source>
        <strain evidence="1 2">IT104</strain>
    </source>
</reference>
<gene>
    <name evidence="1" type="ORF">Glove_57g83</name>
</gene>
<dbReference type="AlphaFoldDB" id="A0A397JEM3"/>
<organism evidence="1 2">
    <name type="scientific">Diversispora epigaea</name>
    <dbReference type="NCBI Taxonomy" id="1348612"/>
    <lineage>
        <taxon>Eukaryota</taxon>
        <taxon>Fungi</taxon>
        <taxon>Fungi incertae sedis</taxon>
        <taxon>Mucoromycota</taxon>
        <taxon>Glomeromycotina</taxon>
        <taxon>Glomeromycetes</taxon>
        <taxon>Diversisporales</taxon>
        <taxon>Diversisporaceae</taxon>
        <taxon>Diversispora</taxon>
    </lineage>
</organism>
<accession>A0A397JEM3</accession>
<dbReference type="OrthoDB" id="2414858at2759"/>
<evidence type="ECO:0000313" key="2">
    <source>
        <dbReference type="Proteomes" id="UP000266861"/>
    </source>
</evidence>
<comment type="caution">
    <text evidence="1">The sequence shown here is derived from an EMBL/GenBank/DDBJ whole genome shotgun (WGS) entry which is preliminary data.</text>
</comment>
<proteinExistence type="predicted"/>
<keyword evidence="2" id="KW-1185">Reference proteome</keyword>